<dbReference type="InParanoid" id="D0N9L1"/>
<name>D0N9L1_PHYIT</name>
<reference evidence="3" key="1">
    <citation type="journal article" date="2009" name="Nature">
        <title>Genome sequence and analysis of the Irish potato famine pathogen Phytophthora infestans.</title>
        <authorList>
            <consortium name="The Broad Institute Genome Sequencing Platform"/>
            <person name="Haas B.J."/>
            <person name="Kamoun S."/>
            <person name="Zody M.C."/>
            <person name="Jiang R.H."/>
            <person name="Handsaker R.E."/>
            <person name="Cano L.M."/>
            <person name="Grabherr M."/>
            <person name="Kodira C.D."/>
            <person name="Raffaele S."/>
            <person name="Torto-Alalibo T."/>
            <person name="Bozkurt T.O."/>
            <person name="Ah-Fong A.M."/>
            <person name="Alvarado L."/>
            <person name="Anderson V.L."/>
            <person name="Armstrong M.R."/>
            <person name="Avrova A."/>
            <person name="Baxter L."/>
            <person name="Beynon J."/>
            <person name="Boevink P.C."/>
            <person name="Bollmann S.R."/>
            <person name="Bos J.I."/>
            <person name="Bulone V."/>
            <person name="Cai G."/>
            <person name="Cakir C."/>
            <person name="Carrington J.C."/>
            <person name="Chawner M."/>
            <person name="Conti L."/>
            <person name="Costanzo S."/>
            <person name="Ewan R."/>
            <person name="Fahlgren N."/>
            <person name="Fischbach M.A."/>
            <person name="Fugelstad J."/>
            <person name="Gilroy E.M."/>
            <person name="Gnerre S."/>
            <person name="Green P.J."/>
            <person name="Grenville-Briggs L.J."/>
            <person name="Griffith J."/>
            <person name="Grunwald N.J."/>
            <person name="Horn K."/>
            <person name="Horner N.R."/>
            <person name="Hu C.H."/>
            <person name="Huitema E."/>
            <person name="Jeong D.H."/>
            <person name="Jones A.M."/>
            <person name="Jones J.D."/>
            <person name="Jones R.W."/>
            <person name="Karlsson E.K."/>
            <person name="Kunjeti S.G."/>
            <person name="Lamour K."/>
            <person name="Liu Z."/>
            <person name="Ma L."/>
            <person name="Maclean D."/>
            <person name="Chibucos M.C."/>
            <person name="McDonald H."/>
            <person name="McWalters J."/>
            <person name="Meijer H.J."/>
            <person name="Morgan W."/>
            <person name="Morris P.F."/>
            <person name="Munro C.A."/>
            <person name="O'Neill K."/>
            <person name="Ospina-Giraldo M."/>
            <person name="Pinzon A."/>
            <person name="Pritchard L."/>
            <person name="Ramsahoye B."/>
            <person name="Ren Q."/>
            <person name="Restrepo S."/>
            <person name="Roy S."/>
            <person name="Sadanandom A."/>
            <person name="Savidor A."/>
            <person name="Schornack S."/>
            <person name="Schwartz D.C."/>
            <person name="Schumann U.D."/>
            <person name="Schwessinger B."/>
            <person name="Seyer L."/>
            <person name="Sharpe T."/>
            <person name="Silvar C."/>
            <person name="Song J."/>
            <person name="Studholme D.J."/>
            <person name="Sykes S."/>
            <person name="Thines M."/>
            <person name="van de Vondervoort P.J."/>
            <person name="Phuntumart V."/>
            <person name="Wawra S."/>
            <person name="Weide R."/>
            <person name="Win J."/>
            <person name="Young C."/>
            <person name="Zhou S."/>
            <person name="Fry W."/>
            <person name="Meyers B.C."/>
            <person name="van West P."/>
            <person name="Ristaino J."/>
            <person name="Govers F."/>
            <person name="Birch P.R."/>
            <person name="Whisson S.C."/>
            <person name="Judelson H.S."/>
            <person name="Nusbaum C."/>
        </authorList>
    </citation>
    <scope>NUCLEOTIDE SEQUENCE [LARGE SCALE GENOMIC DNA]</scope>
    <source>
        <strain evidence="3">T30-4</strain>
    </source>
</reference>
<feature type="coiled-coil region" evidence="1">
    <location>
        <begin position="178"/>
        <end position="223"/>
    </location>
</feature>
<sequence>MVMSTKLRKRAVRPRHQPQHFEVSTFRVIPKNERSSKREVKESFDSMTPISLPSLRLDPLGSLSMHAARLPQLPSTKTLSPERFDTLPTLSKRLCQRPVAIPQSRHSSAAVAPQQAKLAWRSTLTPDQAAALAIARRETGYGSSAVQNASNKLNGTSYAAPTGASAAVSEDWKKARRKEQCRINQANYRKRKRQYEQKVSGEMRALEKDIEQLETHRAAISSSGRPNPIQAVGDLYYAVGVAGEQQKLDLHNFRLADGSSPALQCLLDLQREEFDSVESLKLHWLWYREQFRIFQLSIASCERLEAGEHVIIKITGQLQLDVYYEAQQQRGQGSQGYGAITCPFIQQFELETGEQVITRITSEVDLVAGVTAAQDQSAPSCTLSVLRCLSEGFSMSNRYHTL</sequence>
<accession>D0N9L1</accession>
<dbReference type="AlphaFoldDB" id="D0N9L1"/>
<evidence type="ECO:0008006" key="4">
    <source>
        <dbReference type="Google" id="ProtNLM"/>
    </source>
</evidence>
<dbReference type="EMBL" id="DS028129">
    <property type="protein sequence ID" value="EEY54499.1"/>
    <property type="molecule type" value="Genomic_DNA"/>
</dbReference>
<organism evidence="2 3">
    <name type="scientific">Phytophthora infestans (strain T30-4)</name>
    <name type="common">Potato late blight agent</name>
    <dbReference type="NCBI Taxonomy" id="403677"/>
    <lineage>
        <taxon>Eukaryota</taxon>
        <taxon>Sar</taxon>
        <taxon>Stramenopiles</taxon>
        <taxon>Oomycota</taxon>
        <taxon>Peronosporomycetes</taxon>
        <taxon>Peronosporales</taxon>
        <taxon>Peronosporaceae</taxon>
        <taxon>Phytophthora</taxon>
    </lineage>
</organism>
<dbReference type="VEuPathDB" id="FungiDB:PITG_08159"/>
<dbReference type="GeneID" id="9464248"/>
<evidence type="ECO:0000313" key="3">
    <source>
        <dbReference type="Proteomes" id="UP000006643"/>
    </source>
</evidence>
<dbReference type="OMA" id="QFEFEAG"/>
<dbReference type="OrthoDB" id="97884at2759"/>
<dbReference type="eggNOG" id="ENOG502S47F">
    <property type="taxonomic scope" value="Eukaryota"/>
</dbReference>
<dbReference type="Proteomes" id="UP000006643">
    <property type="component" value="Unassembled WGS sequence"/>
</dbReference>
<keyword evidence="1" id="KW-0175">Coiled coil</keyword>
<dbReference type="CDD" id="cd14686">
    <property type="entry name" value="bZIP"/>
    <property type="match status" value="1"/>
</dbReference>
<keyword evidence="3" id="KW-1185">Reference proteome</keyword>
<dbReference type="HOGENOM" id="CLU_059115_0_0_1"/>
<dbReference type="KEGG" id="pif:PITG_08159"/>
<gene>
    <name evidence="2" type="ORF">PITG_08159</name>
</gene>
<proteinExistence type="predicted"/>
<protein>
    <recommendedName>
        <fullName evidence="4">BZIP domain-containing protein</fullName>
    </recommendedName>
</protein>
<dbReference type="RefSeq" id="XP_002904321.1">
    <property type="nucleotide sequence ID" value="XM_002904275.1"/>
</dbReference>
<evidence type="ECO:0000313" key="2">
    <source>
        <dbReference type="EMBL" id="EEY54499.1"/>
    </source>
</evidence>
<evidence type="ECO:0000256" key="1">
    <source>
        <dbReference type="SAM" id="Coils"/>
    </source>
</evidence>